<organism evidence="1 2">
    <name type="scientific">Comamonas piscis</name>
    <dbReference type="NCBI Taxonomy" id="1562974"/>
    <lineage>
        <taxon>Bacteria</taxon>
        <taxon>Pseudomonadati</taxon>
        <taxon>Pseudomonadota</taxon>
        <taxon>Betaproteobacteria</taxon>
        <taxon>Burkholderiales</taxon>
        <taxon>Comamonadaceae</taxon>
        <taxon>Comamonas</taxon>
    </lineage>
</organism>
<name>A0A7G5EJA0_9BURK</name>
<evidence type="ECO:0000313" key="1">
    <source>
        <dbReference type="EMBL" id="QMV74075.1"/>
    </source>
</evidence>
<evidence type="ECO:0000313" key="2">
    <source>
        <dbReference type="Proteomes" id="UP000515240"/>
    </source>
</evidence>
<dbReference type="KEGG" id="cpis:HS961_15195"/>
<dbReference type="RefSeq" id="WP_182323376.1">
    <property type="nucleotide sequence ID" value="NZ_CP058554.1"/>
</dbReference>
<gene>
    <name evidence="1" type="ORF">HS961_15195</name>
</gene>
<dbReference type="Proteomes" id="UP000515240">
    <property type="component" value="Chromosome"/>
</dbReference>
<accession>A0A7G5EJA0</accession>
<dbReference type="AlphaFoldDB" id="A0A7G5EJA0"/>
<reference evidence="1 2" key="1">
    <citation type="journal article" date="2020" name="G3 (Bethesda)">
        <title>CeMbio - The Caenorhabditis elegans Microbiome Resource.</title>
        <authorList>
            <person name="Dirksen P."/>
            <person name="Assie A."/>
            <person name="Zimmermann J."/>
            <person name="Zhang F."/>
            <person name="Tietje A.M."/>
            <person name="Marsh S.A."/>
            <person name="Felix M.A."/>
            <person name="Shapira M."/>
            <person name="Kaleta C."/>
            <person name="Schulenburg H."/>
            <person name="Samuel B."/>
        </authorList>
    </citation>
    <scope>NUCLEOTIDE SEQUENCE [LARGE SCALE GENOMIC DNA]</scope>
    <source>
        <strain evidence="1 2">BIGb0172</strain>
    </source>
</reference>
<keyword evidence="2" id="KW-1185">Reference proteome</keyword>
<protein>
    <submittedName>
        <fullName evidence="1">Uncharacterized protein</fullName>
    </submittedName>
</protein>
<proteinExistence type="predicted"/>
<dbReference type="EMBL" id="CP058554">
    <property type="protein sequence ID" value="QMV74075.1"/>
    <property type="molecule type" value="Genomic_DNA"/>
</dbReference>
<sequence>MNDAGSLAENPVSKDEQWLLCTSALAAVLMVEIYGDDCYDFSICKHPLPRWRRVLFVIRH</sequence>